<evidence type="ECO:0000313" key="7">
    <source>
        <dbReference type="Proteomes" id="UP000008810"/>
    </source>
</evidence>
<proteinExistence type="predicted"/>
<evidence type="ECO:0000259" key="3">
    <source>
        <dbReference type="SMART" id="SM01221"/>
    </source>
</evidence>
<evidence type="ECO:0000256" key="1">
    <source>
        <dbReference type="ARBA" id="ARBA00012252"/>
    </source>
</evidence>
<accession>A0A2K2CKX1</accession>
<dbReference type="InterPro" id="IPR037064">
    <property type="entry name" value="Formiminotransferase_N_sf"/>
</dbReference>
<dbReference type="AlphaFoldDB" id="A0A2K2CKX1"/>
<dbReference type="GO" id="GO:0005542">
    <property type="term" value="F:folic acid binding"/>
    <property type="evidence" value="ECO:0007669"/>
    <property type="project" value="InterPro"/>
</dbReference>
<dbReference type="SUPFAM" id="SSF55116">
    <property type="entry name" value="Formiminotransferase domain of formiminotransferase-cyclodeaminase"/>
    <property type="match status" value="2"/>
</dbReference>
<dbReference type="EnsemblPlants" id="PNT62678">
    <property type="protein sequence ID" value="PNT62678"/>
    <property type="gene ID" value="BRADI_4g06942v3"/>
</dbReference>
<dbReference type="Gramene" id="PNT62678">
    <property type="protein sequence ID" value="PNT62678"/>
    <property type="gene ID" value="BRADI_4g06942v3"/>
</dbReference>
<dbReference type="Gene3D" id="3.30.990.10">
    <property type="entry name" value="Formiminotransferase, N-terminal subdomain"/>
    <property type="match status" value="1"/>
</dbReference>
<dbReference type="InterPro" id="IPR037070">
    <property type="entry name" value="Formiminotransferase_C_sf"/>
</dbReference>
<evidence type="ECO:0000259" key="4">
    <source>
        <dbReference type="SMART" id="SM01222"/>
    </source>
</evidence>
<dbReference type="EC" id="2.1.2.5" evidence="1"/>
<organism evidence="5">
    <name type="scientific">Brachypodium distachyon</name>
    <name type="common">Purple false brome</name>
    <name type="synonym">Trachynia distachya</name>
    <dbReference type="NCBI Taxonomy" id="15368"/>
    <lineage>
        <taxon>Eukaryota</taxon>
        <taxon>Viridiplantae</taxon>
        <taxon>Streptophyta</taxon>
        <taxon>Embryophyta</taxon>
        <taxon>Tracheophyta</taxon>
        <taxon>Spermatophyta</taxon>
        <taxon>Magnoliopsida</taxon>
        <taxon>Liliopsida</taxon>
        <taxon>Poales</taxon>
        <taxon>Poaceae</taxon>
        <taxon>BOP clade</taxon>
        <taxon>Pooideae</taxon>
        <taxon>Stipodae</taxon>
        <taxon>Brachypodieae</taxon>
        <taxon>Brachypodium</taxon>
    </lineage>
</organism>
<dbReference type="OrthoDB" id="48036at2759"/>
<reference evidence="5 6" key="1">
    <citation type="journal article" date="2010" name="Nature">
        <title>Genome sequencing and analysis of the model grass Brachypodium distachyon.</title>
        <authorList>
            <consortium name="International Brachypodium Initiative"/>
        </authorList>
    </citation>
    <scope>NUCLEOTIDE SEQUENCE [LARGE SCALE GENOMIC DNA]</scope>
    <source>
        <strain evidence="5">Bd21</strain>
        <strain evidence="6">cv. Bd21</strain>
    </source>
</reference>
<dbReference type="PANTHER" id="PTHR12234:SF1">
    <property type="entry name" value="FORMIMINOTRANSFERASE N-TERMINAL SUBDOMAIN-CONTAINING PROTEIN"/>
    <property type="match status" value="1"/>
</dbReference>
<dbReference type="InterPro" id="IPR022384">
    <property type="entry name" value="FormiminoTrfase_cat_dom_sf"/>
</dbReference>
<reference evidence="6" key="3">
    <citation type="submission" date="2018-08" db="UniProtKB">
        <authorList>
            <consortium name="EnsemblPlants"/>
        </authorList>
    </citation>
    <scope>IDENTIFICATION</scope>
    <source>
        <strain evidence="6">cv. Bd21</strain>
    </source>
</reference>
<keyword evidence="2" id="KW-0808">Transferase</keyword>
<dbReference type="SMART" id="SM01222">
    <property type="entry name" value="FTCD_N"/>
    <property type="match status" value="1"/>
</dbReference>
<dbReference type="Gene3D" id="3.30.70.670">
    <property type="entry name" value="Formiminotransferase, C-terminal subdomain"/>
    <property type="match status" value="1"/>
</dbReference>
<protein>
    <recommendedName>
        <fullName evidence="1">glutamate formimidoyltransferase</fullName>
        <ecNumber evidence="1">2.1.2.5</ecNumber>
    </recommendedName>
</protein>
<dbReference type="InterPro" id="IPR012886">
    <property type="entry name" value="Formiminotransferase_N"/>
</dbReference>
<evidence type="ECO:0000313" key="5">
    <source>
        <dbReference type="EMBL" id="PNT62678.1"/>
    </source>
</evidence>
<dbReference type="ExpressionAtlas" id="A0A2K2CKX1">
    <property type="expression patterns" value="baseline"/>
</dbReference>
<dbReference type="InterPro" id="IPR051623">
    <property type="entry name" value="FTCD"/>
</dbReference>
<keyword evidence="7" id="KW-1185">Reference proteome</keyword>
<dbReference type="PANTHER" id="PTHR12234">
    <property type="entry name" value="FORMIMINOTRANSFERASE-CYCLODEAMINASE"/>
    <property type="match status" value="1"/>
</dbReference>
<dbReference type="Pfam" id="PF07837">
    <property type="entry name" value="FTCD_N"/>
    <property type="match status" value="1"/>
</dbReference>
<evidence type="ECO:0000313" key="6">
    <source>
        <dbReference type="EnsemblPlants" id="PNT62678"/>
    </source>
</evidence>
<reference evidence="5" key="2">
    <citation type="submission" date="2017-06" db="EMBL/GenBank/DDBJ databases">
        <title>WGS assembly of Brachypodium distachyon.</title>
        <authorList>
            <consortium name="The International Brachypodium Initiative"/>
            <person name="Lucas S."/>
            <person name="Harmon-Smith M."/>
            <person name="Lail K."/>
            <person name="Tice H."/>
            <person name="Grimwood J."/>
            <person name="Bruce D."/>
            <person name="Barry K."/>
            <person name="Shu S."/>
            <person name="Lindquist E."/>
            <person name="Wang M."/>
            <person name="Pitluck S."/>
            <person name="Vogel J.P."/>
            <person name="Garvin D.F."/>
            <person name="Mockler T.C."/>
            <person name="Schmutz J."/>
            <person name="Rokhsar D."/>
            <person name="Bevan M.W."/>
        </authorList>
    </citation>
    <scope>NUCLEOTIDE SEQUENCE</scope>
    <source>
        <strain evidence="5">Bd21</strain>
    </source>
</reference>
<dbReference type="EMBL" id="CM000883">
    <property type="protein sequence ID" value="PNT62678.1"/>
    <property type="molecule type" value="Genomic_DNA"/>
</dbReference>
<feature type="domain" description="Formiminotransferase C-terminal subdomain" evidence="3">
    <location>
        <begin position="198"/>
        <end position="288"/>
    </location>
</feature>
<dbReference type="InterPro" id="IPR013802">
    <property type="entry name" value="Formiminotransferase_C"/>
</dbReference>
<evidence type="ECO:0000256" key="2">
    <source>
        <dbReference type="ARBA" id="ARBA00022679"/>
    </source>
</evidence>
<dbReference type="SMART" id="SM01221">
    <property type="entry name" value="FTCD"/>
    <property type="match status" value="1"/>
</dbReference>
<sequence length="293" mass="31010">MLRPMLACCKLYVSESRSAAALRAVEQAARRHHPAVVLVNRFADDAYNRVGYTLVADASSPLRRAVVGMVGAALDAIDLRSHAGAHPRLGAVDHVCFHPLDAAASSLRLVADLAAAAAADIGDNLQVPTYLYGAAHREGRTLAAIRRQLGYFHSPRDGQWRGVPLSAELPVAPDAGPGTPSASKGVLVMGATGWVDNYNVPARTGDVEAVRRLARRISERGGGLPSVQAMGLAHGNGAAEVACNLLDPGRVGAEEVQSMVERLAEEEGFAVGKGYFTDFSRHKIIEMSAYLEA</sequence>
<dbReference type="Proteomes" id="UP000008810">
    <property type="component" value="Chromosome 4"/>
</dbReference>
<name>A0A2K2CKX1_BRADI</name>
<gene>
    <name evidence="6" type="primary">LOC100833917</name>
    <name evidence="5" type="ORF">BRADI_4g06942v3</name>
</gene>
<feature type="domain" description="Formiminotransferase N-terminal subdomain" evidence="4">
    <location>
        <begin position="5"/>
        <end position="193"/>
    </location>
</feature>
<dbReference type="GO" id="GO:0030409">
    <property type="term" value="F:glutamate formimidoyltransferase activity"/>
    <property type="evidence" value="ECO:0007669"/>
    <property type="project" value="UniProtKB-EC"/>
</dbReference>